<dbReference type="RefSeq" id="WP_253568201.1">
    <property type="nucleotide sequence ID" value="NZ_JAMZEK010000003.1"/>
</dbReference>
<dbReference type="EMBL" id="JAMZEK010000003">
    <property type="protein sequence ID" value="MCP1375609.1"/>
    <property type="molecule type" value="Genomic_DNA"/>
</dbReference>
<dbReference type="Gene3D" id="3.40.630.30">
    <property type="match status" value="1"/>
</dbReference>
<dbReference type="PANTHER" id="PTHR31435:SF9">
    <property type="entry name" value="PROTEIN NATD1"/>
    <property type="match status" value="1"/>
</dbReference>
<dbReference type="InterPro" id="IPR045057">
    <property type="entry name" value="Gcn5-rel_NAT"/>
</dbReference>
<accession>A0ABT1FE65</accession>
<evidence type="ECO:0000313" key="2">
    <source>
        <dbReference type="EMBL" id="MCP1375609.1"/>
    </source>
</evidence>
<evidence type="ECO:0000313" key="3">
    <source>
        <dbReference type="Proteomes" id="UP001204615"/>
    </source>
</evidence>
<dbReference type="PANTHER" id="PTHR31435">
    <property type="entry name" value="PROTEIN NATD1"/>
    <property type="match status" value="1"/>
</dbReference>
<organism evidence="2 3">
    <name type="scientific">Dyella lutea</name>
    <dbReference type="NCBI Taxonomy" id="2950441"/>
    <lineage>
        <taxon>Bacteria</taxon>
        <taxon>Pseudomonadati</taxon>
        <taxon>Pseudomonadota</taxon>
        <taxon>Gammaproteobacteria</taxon>
        <taxon>Lysobacterales</taxon>
        <taxon>Rhodanobacteraceae</taxon>
        <taxon>Dyella</taxon>
    </lineage>
</organism>
<feature type="domain" description="N-acetyltransferase" evidence="1">
    <location>
        <begin position="8"/>
        <end position="97"/>
    </location>
</feature>
<dbReference type="Pfam" id="PF14542">
    <property type="entry name" value="Acetyltransf_CG"/>
    <property type="match status" value="1"/>
</dbReference>
<gene>
    <name evidence="2" type="ORF">NC595_16295</name>
</gene>
<comment type="caution">
    <text evidence="2">The sequence shown here is derived from an EMBL/GenBank/DDBJ whole genome shotgun (WGS) entry which is preliminary data.</text>
</comment>
<protein>
    <submittedName>
        <fullName evidence="2">N-acetyltransferase</fullName>
    </submittedName>
</protein>
<reference evidence="2 3" key="1">
    <citation type="submission" date="2022-06" db="EMBL/GenBank/DDBJ databases">
        <title>Dyella sp. Sa strain:Sa Genome sequencing.</title>
        <authorList>
            <person name="Park S."/>
        </authorList>
    </citation>
    <scope>NUCLEOTIDE SEQUENCE [LARGE SCALE GENOMIC DNA]</scope>
    <source>
        <strain evidence="2 3">Sa</strain>
    </source>
</reference>
<proteinExistence type="predicted"/>
<sequence length="97" mass="10414">MSTDFAIHHDEDARVFETRQDGHRGILTYLLQSGDGGAVMTIDHTGVPPAARGKGMAAALVAAAFAEARRRGWRVRPSCSYAAVWAGRHPDVGDLLV</sequence>
<keyword evidence="3" id="KW-1185">Reference proteome</keyword>
<dbReference type="PROSITE" id="PS51729">
    <property type="entry name" value="GNAT_YJDJ"/>
    <property type="match status" value="1"/>
</dbReference>
<evidence type="ECO:0000259" key="1">
    <source>
        <dbReference type="PROSITE" id="PS51729"/>
    </source>
</evidence>
<dbReference type="Proteomes" id="UP001204615">
    <property type="component" value="Unassembled WGS sequence"/>
</dbReference>
<dbReference type="SUPFAM" id="SSF55729">
    <property type="entry name" value="Acyl-CoA N-acyltransferases (Nat)"/>
    <property type="match status" value="1"/>
</dbReference>
<dbReference type="InterPro" id="IPR031165">
    <property type="entry name" value="GNAT_YJDJ"/>
</dbReference>
<name>A0ABT1FE65_9GAMM</name>
<dbReference type="InterPro" id="IPR016181">
    <property type="entry name" value="Acyl_CoA_acyltransferase"/>
</dbReference>